<evidence type="ECO:0000256" key="4">
    <source>
        <dbReference type="ARBA" id="ARBA00023136"/>
    </source>
</evidence>
<dbReference type="InterPro" id="IPR010583">
    <property type="entry name" value="MipA"/>
</dbReference>
<keyword evidence="3 6" id="KW-0732">Signal</keyword>
<keyword evidence="4" id="KW-0472">Membrane</keyword>
<dbReference type="Proteomes" id="UP000295055">
    <property type="component" value="Unassembled WGS sequence"/>
</dbReference>
<evidence type="ECO:0000256" key="1">
    <source>
        <dbReference type="ARBA" id="ARBA00004442"/>
    </source>
</evidence>
<proteinExistence type="inferred from homology"/>
<evidence type="ECO:0000313" key="8">
    <source>
        <dbReference type="Proteomes" id="UP000295055"/>
    </source>
</evidence>
<comment type="subcellular location">
    <subcellularLocation>
        <location evidence="1">Cell outer membrane</location>
    </subcellularLocation>
</comment>
<sequence length="250" mass="28228">MSKTIKMTTLAIALSAASSAAFAGTWSVGGSVLAQATPYKGIKTSDYISPVPVVNYESENFYFRTLAVGYYLWNDKVDQLSLDAYYYPHFFKPKDNDDADMRKLDRRRDTVMGGFTYRHNADWGTLRFNGSLDMLWESEGMRAEAAYLYAFKGDSWSLTPGVGIKWDSAKLNRYEFGVTSKESANSGLKRYEPNSSWTPYVELSANYKMTDSWSLFALGRVDKLSSEVKDSPMVNKSYSAIMWSGVTYTF</sequence>
<evidence type="ECO:0000313" key="7">
    <source>
        <dbReference type="EMBL" id="TCT35841.1"/>
    </source>
</evidence>
<comment type="similarity">
    <text evidence="2">Belongs to the MipA/OmpV family.</text>
</comment>
<accession>A0A4R3NLI1</accession>
<keyword evidence="5" id="KW-0998">Cell outer membrane</keyword>
<organism evidence="7 8">
    <name type="scientific">Providencia alcalifaciens</name>
    <dbReference type="NCBI Taxonomy" id="126385"/>
    <lineage>
        <taxon>Bacteria</taxon>
        <taxon>Pseudomonadati</taxon>
        <taxon>Pseudomonadota</taxon>
        <taxon>Gammaproteobacteria</taxon>
        <taxon>Enterobacterales</taxon>
        <taxon>Morganellaceae</taxon>
        <taxon>Providencia</taxon>
    </lineage>
</organism>
<feature type="chain" id="PRO_5020359199" evidence="6">
    <location>
        <begin position="24"/>
        <end position="250"/>
    </location>
</feature>
<gene>
    <name evidence="7" type="ORF">EC835_103297</name>
</gene>
<feature type="signal peptide" evidence="6">
    <location>
        <begin position="1"/>
        <end position="23"/>
    </location>
</feature>
<evidence type="ECO:0000256" key="5">
    <source>
        <dbReference type="ARBA" id="ARBA00023237"/>
    </source>
</evidence>
<evidence type="ECO:0000256" key="3">
    <source>
        <dbReference type="ARBA" id="ARBA00022729"/>
    </source>
</evidence>
<evidence type="ECO:0000256" key="2">
    <source>
        <dbReference type="ARBA" id="ARBA00005722"/>
    </source>
</evidence>
<dbReference type="PANTHER" id="PTHR38776:SF1">
    <property type="entry name" value="MLTA-INTERACTING PROTEIN-RELATED"/>
    <property type="match status" value="1"/>
</dbReference>
<comment type="caution">
    <text evidence="7">The sequence shown here is derived from an EMBL/GenBank/DDBJ whole genome shotgun (WGS) entry which is preliminary data.</text>
</comment>
<dbReference type="GO" id="GO:0009252">
    <property type="term" value="P:peptidoglycan biosynthetic process"/>
    <property type="evidence" value="ECO:0007669"/>
    <property type="project" value="TreeGrafter"/>
</dbReference>
<dbReference type="PANTHER" id="PTHR38776">
    <property type="entry name" value="MLTA-INTERACTING PROTEIN-RELATED"/>
    <property type="match status" value="1"/>
</dbReference>
<protein>
    <submittedName>
        <fullName evidence="7">Outer membrane protein</fullName>
    </submittedName>
</protein>
<name>A0A4R3NLI1_9GAMM</name>
<dbReference type="AlphaFoldDB" id="A0A4R3NLI1"/>
<dbReference type="EMBL" id="SMAS01000003">
    <property type="protein sequence ID" value="TCT35841.1"/>
    <property type="molecule type" value="Genomic_DNA"/>
</dbReference>
<dbReference type="GO" id="GO:0009279">
    <property type="term" value="C:cell outer membrane"/>
    <property type="evidence" value="ECO:0007669"/>
    <property type="project" value="UniProtKB-SubCell"/>
</dbReference>
<reference evidence="7 8" key="1">
    <citation type="submission" date="2019-03" db="EMBL/GenBank/DDBJ databases">
        <title>Genomic analyses of the natural microbiome of Caenorhabditis elegans.</title>
        <authorList>
            <person name="Samuel B."/>
        </authorList>
    </citation>
    <scope>NUCLEOTIDE SEQUENCE [LARGE SCALE GENOMIC DNA]</scope>
    <source>
        <strain evidence="7 8">JUb102</strain>
    </source>
</reference>
<dbReference type="OrthoDB" id="8562138at2"/>
<evidence type="ECO:0000256" key="6">
    <source>
        <dbReference type="SAM" id="SignalP"/>
    </source>
</evidence>
<dbReference type="RefSeq" id="WP_132496023.1">
    <property type="nucleotide sequence ID" value="NZ_SMAS01000003.1"/>
</dbReference>
<dbReference type="Pfam" id="PF06629">
    <property type="entry name" value="MipA"/>
    <property type="match status" value="1"/>
</dbReference>